<reference evidence="3" key="3">
    <citation type="submission" date="2018-07" db="EMBL/GenBank/DDBJ databases">
        <authorList>
            <person name="Quirk P.G."/>
            <person name="Krulwich T.A."/>
        </authorList>
    </citation>
    <scope>NUCLEOTIDE SEQUENCE</scope>
    <source>
        <strain evidence="3">CCRI-19302</strain>
    </source>
</reference>
<gene>
    <name evidence="2" type="ORF">C8E03_103389</name>
    <name evidence="3" type="ORF">CG710_010675</name>
</gene>
<dbReference type="SUPFAM" id="SSF55718">
    <property type="entry name" value="SCP-like"/>
    <property type="match status" value="1"/>
</dbReference>
<dbReference type="Proteomes" id="UP000216411">
    <property type="component" value="Unassembled WGS sequence"/>
</dbReference>
<dbReference type="EMBL" id="QICS01000003">
    <property type="protein sequence ID" value="PXV91818.1"/>
    <property type="molecule type" value="Genomic_DNA"/>
</dbReference>
<dbReference type="RefSeq" id="WP_094380075.1">
    <property type="nucleotide sequence ID" value="NZ_NOKA02000019.1"/>
</dbReference>
<organism evidence="3 4">
    <name type="scientific">Lachnotalea glycerini</name>
    <dbReference type="NCBI Taxonomy" id="1763509"/>
    <lineage>
        <taxon>Bacteria</taxon>
        <taxon>Bacillati</taxon>
        <taxon>Bacillota</taxon>
        <taxon>Clostridia</taxon>
        <taxon>Lachnospirales</taxon>
        <taxon>Lachnospiraceae</taxon>
        <taxon>Lachnotalea</taxon>
    </lineage>
</organism>
<keyword evidence="4" id="KW-1185">Reference proteome</keyword>
<dbReference type="InterPro" id="IPR029039">
    <property type="entry name" value="Flavoprotein-like_sf"/>
</dbReference>
<evidence type="ECO:0000313" key="5">
    <source>
        <dbReference type="Proteomes" id="UP000247523"/>
    </source>
</evidence>
<protein>
    <submittedName>
        <fullName evidence="3">SCP-2 sterol transfer family protein</fullName>
    </submittedName>
</protein>
<evidence type="ECO:0000313" key="3">
    <source>
        <dbReference type="EMBL" id="RDY31242.1"/>
    </source>
</evidence>
<evidence type="ECO:0000259" key="1">
    <source>
        <dbReference type="Pfam" id="PF02036"/>
    </source>
</evidence>
<dbReference type="InterPro" id="IPR003033">
    <property type="entry name" value="SCP2_sterol-bd_dom"/>
</dbReference>
<reference evidence="2 5" key="2">
    <citation type="submission" date="2018-05" db="EMBL/GenBank/DDBJ databases">
        <title>Genomic Encyclopedia of Type Strains, Phase IV (KMG-IV): sequencing the most valuable type-strain genomes for metagenomic binning, comparative biology and taxonomic classification.</title>
        <authorList>
            <person name="Goeker M."/>
        </authorList>
    </citation>
    <scope>NUCLEOTIDE SEQUENCE [LARGE SCALE GENOMIC DNA]</scope>
    <source>
        <strain evidence="2 5">DSM 28816</strain>
    </source>
</reference>
<dbReference type="Gene3D" id="3.40.50.360">
    <property type="match status" value="1"/>
</dbReference>
<dbReference type="Proteomes" id="UP000247523">
    <property type="component" value="Unassembled WGS sequence"/>
</dbReference>
<dbReference type="InterPro" id="IPR036527">
    <property type="entry name" value="SCP2_sterol-bd_dom_sf"/>
</dbReference>
<evidence type="ECO:0000313" key="2">
    <source>
        <dbReference type="EMBL" id="PXV91818.1"/>
    </source>
</evidence>
<comment type="caution">
    <text evidence="3">The sequence shown here is derived from an EMBL/GenBank/DDBJ whole genome shotgun (WGS) entry which is preliminary data.</text>
</comment>
<dbReference type="Pfam" id="PF02036">
    <property type="entry name" value="SCP2"/>
    <property type="match status" value="1"/>
</dbReference>
<reference evidence="3 4" key="1">
    <citation type="journal article" date="2017" name="Genome Announc.">
        <title>Draft Genome Sequence of a Sporulating and Motile Strain of Lachnotalea glycerini Isolated from Water in Quebec City, Canada.</title>
        <authorList>
            <person name="Maheux A.F."/>
            <person name="Boudreau D.K."/>
            <person name="Berube E."/>
            <person name="Boissinot M."/>
            <person name="Raymond F."/>
            <person name="Brodeur S."/>
            <person name="Corbeil J."/>
            <person name="Isabel S."/>
            <person name="Omar R.F."/>
            <person name="Bergeron M.G."/>
        </authorList>
    </citation>
    <scope>NUCLEOTIDE SEQUENCE [LARGE SCALE GENOMIC DNA]</scope>
    <source>
        <strain evidence="3 4">CCRI-19302</strain>
    </source>
</reference>
<name>A0A255I018_9FIRM</name>
<dbReference type="OrthoDB" id="1763575at2"/>
<dbReference type="Gene3D" id="3.30.1050.10">
    <property type="entry name" value="SCP2 sterol-binding domain"/>
    <property type="match status" value="1"/>
</dbReference>
<feature type="domain" description="SCP2" evidence="1">
    <location>
        <begin position="250"/>
        <end position="325"/>
    </location>
</feature>
<sequence length="329" mass="37994">MRINIYYGGRGLMDDPTLYVINKMQQVFDELRVETVKYNLYEQKNNIMTLPQTLKEADGIILASTVEWLGIGGYMQLFLDACWLYADKEKLSKVYMQPVVMSTTYGEREASLTLSNAWALLGGLECNGISGYVDDLASFEVNEEYSTLIEKIAENLYRAISQRLKNMPTSNMAVKQNVLRKKGIELSPQETEQLSKYASDDRYVKKQKKDIEELASLFKTKLDLKDTSFEIEYINDFKQHFVHSNDKTASFLIEISDKQKKLVLDVDKDEFNCYYGNKENVDVSVKVSRDVFENILNGRMTFQRAFMSGEMTAKGDFKILRLLDEMFTF</sequence>
<proteinExistence type="predicted"/>
<dbReference type="AlphaFoldDB" id="A0A255I018"/>
<evidence type="ECO:0000313" key="4">
    <source>
        <dbReference type="Proteomes" id="UP000216411"/>
    </source>
</evidence>
<dbReference type="SUPFAM" id="SSF52218">
    <property type="entry name" value="Flavoproteins"/>
    <property type="match status" value="1"/>
</dbReference>
<dbReference type="EMBL" id="NOKA02000019">
    <property type="protein sequence ID" value="RDY31242.1"/>
    <property type="molecule type" value="Genomic_DNA"/>
</dbReference>
<accession>A0A255I018</accession>